<reference evidence="1" key="4">
    <citation type="submission" date="2025-09" db="UniProtKB">
        <authorList>
            <consortium name="Ensembl"/>
        </authorList>
    </citation>
    <scope>IDENTIFICATION</scope>
</reference>
<dbReference type="SUPFAM" id="SSF47391">
    <property type="entry name" value="Dimerization-anchoring domain of cAMP-dependent PK regulatory subunit"/>
    <property type="match status" value="1"/>
</dbReference>
<evidence type="ECO:0000313" key="2">
    <source>
        <dbReference type="Proteomes" id="UP000265140"/>
    </source>
</evidence>
<keyword evidence="2" id="KW-1185">Reference proteome</keyword>
<dbReference type="InParanoid" id="A0A3P8YP58"/>
<dbReference type="Proteomes" id="UP000265140">
    <property type="component" value="Chromosome 3"/>
</dbReference>
<reference evidence="1" key="3">
    <citation type="submission" date="2025-08" db="UniProtKB">
        <authorList>
            <consortium name="Ensembl"/>
        </authorList>
    </citation>
    <scope>IDENTIFICATION</scope>
</reference>
<dbReference type="PANTHER" id="PTHR15494">
    <property type="entry name" value="CALCIUM-BINDING TYROSINE PHOSPHORYLATION-REGULATED PROTEIN"/>
    <property type="match status" value="1"/>
</dbReference>
<accession>A0A3P8YP58</accession>
<evidence type="ECO:0008006" key="3">
    <source>
        <dbReference type="Google" id="ProtNLM"/>
    </source>
</evidence>
<dbReference type="GO" id="GO:0005737">
    <property type="term" value="C:cytoplasm"/>
    <property type="evidence" value="ECO:0007669"/>
    <property type="project" value="TreeGrafter"/>
</dbReference>
<dbReference type="GeneTree" id="ENSGT00970000194032"/>
<protein>
    <recommendedName>
        <fullName evidence="3">RIIa domain-containing protein</fullName>
    </recommendedName>
</protein>
<reference evidence="2" key="1">
    <citation type="journal article" date="2014" name="PLoS ONE">
        <title>The genome and linkage map of the northern pike (Esox lucius): conserved synteny revealed between the salmonid sister group and the Neoteleostei.</title>
        <authorList>
            <person name="Rondeau E.B."/>
            <person name="Minkley D.R."/>
            <person name="Leong J.S."/>
            <person name="Messmer A.M."/>
            <person name="Jantzen J.R."/>
            <person name="von Schalburg K.R."/>
            <person name="Lemon C."/>
            <person name="Bird N.H."/>
            <person name="Koop B.F."/>
        </authorList>
    </citation>
    <scope>NUCLEOTIDE SEQUENCE</scope>
</reference>
<dbReference type="PANTHER" id="PTHR15494:SF0">
    <property type="entry name" value="CALCIUM-BINDING TYROSINE PHOSPHORYLATION-REGULATED PROTEIN"/>
    <property type="match status" value="1"/>
</dbReference>
<dbReference type="AlphaFoldDB" id="A0A3P8YP58"/>
<dbReference type="CDD" id="cd12100">
    <property type="entry name" value="DD_CABYR_SP17"/>
    <property type="match status" value="1"/>
</dbReference>
<dbReference type="Bgee" id="ENSELUG00000017890">
    <property type="expression patterns" value="Expressed in ovary and 1 other cell type or tissue"/>
</dbReference>
<name>A0A3P8YP58_ESOLU</name>
<dbReference type="Ensembl" id="ENSELUT00000040564.3">
    <property type="protein sequence ID" value="ENSELUP00000018394.2"/>
    <property type="gene ID" value="ENSELUG00000017890.3"/>
</dbReference>
<dbReference type="InterPro" id="IPR047579">
    <property type="entry name" value="DD_CABYR_SP17"/>
</dbReference>
<organism evidence="1 2">
    <name type="scientific">Esox lucius</name>
    <name type="common">Northern pike</name>
    <dbReference type="NCBI Taxonomy" id="8010"/>
    <lineage>
        <taxon>Eukaryota</taxon>
        <taxon>Metazoa</taxon>
        <taxon>Chordata</taxon>
        <taxon>Craniata</taxon>
        <taxon>Vertebrata</taxon>
        <taxon>Euteleostomi</taxon>
        <taxon>Actinopterygii</taxon>
        <taxon>Neopterygii</taxon>
        <taxon>Teleostei</taxon>
        <taxon>Protacanthopterygii</taxon>
        <taxon>Esociformes</taxon>
        <taxon>Esocidae</taxon>
        <taxon>Esox</taxon>
    </lineage>
</organism>
<gene>
    <name evidence="1" type="primary">AP1S2</name>
</gene>
<reference evidence="1" key="2">
    <citation type="submission" date="2020-02" db="EMBL/GenBank/DDBJ databases">
        <title>Esox lucius (northern pike) genome, fEsoLuc1, primary haplotype.</title>
        <authorList>
            <person name="Myers G."/>
            <person name="Karagic N."/>
            <person name="Meyer A."/>
            <person name="Pippel M."/>
            <person name="Reichard M."/>
            <person name="Winkler S."/>
            <person name="Tracey A."/>
            <person name="Sims Y."/>
            <person name="Howe K."/>
            <person name="Rhie A."/>
            <person name="Formenti G."/>
            <person name="Durbin R."/>
            <person name="Fedrigo O."/>
            <person name="Jarvis E.D."/>
        </authorList>
    </citation>
    <scope>NUCLEOTIDE SEQUENCE [LARGE SCALE GENOMIC DNA]</scope>
</reference>
<proteinExistence type="predicted"/>
<dbReference type="GO" id="GO:0005509">
    <property type="term" value="F:calcium ion binding"/>
    <property type="evidence" value="ECO:0007669"/>
    <property type="project" value="InterPro"/>
</dbReference>
<dbReference type="Gene3D" id="1.20.890.10">
    <property type="entry name" value="cAMP-dependent protein kinase regulatory subunit, dimerization-anchoring domain"/>
    <property type="match status" value="1"/>
</dbReference>
<sequence>YASLQFKPPLTMIIPYGLKSWLESISRAILIERPKQIPEFIATYCEELLKFRECDLKGISDALSIICQYLHEAVLTSLT</sequence>
<dbReference type="InterPro" id="IPR038848">
    <property type="entry name" value="CABYR"/>
</dbReference>
<evidence type="ECO:0000313" key="1">
    <source>
        <dbReference type="Ensembl" id="ENSELUP00000018394.2"/>
    </source>
</evidence>
<dbReference type="GO" id="GO:0048240">
    <property type="term" value="P:sperm capacitation"/>
    <property type="evidence" value="ECO:0007669"/>
    <property type="project" value="InterPro"/>
</dbReference>
<dbReference type="GO" id="GO:0035686">
    <property type="term" value="C:sperm fibrous sheath"/>
    <property type="evidence" value="ECO:0007669"/>
    <property type="project" value="TreeGrafter"/>
</dbReference>